<proteinExistence type="predicted"/>
<protein>
    <submittedName>
        <fullName evidence="2">Uncharacterized protein</fullName>
    </submittedName>
</protein>
<reference evidence="2" key="2">
    <citation type="submission" date="2016-06" db="EMBL/GenBank/DDBJ databases">
        <title>The genome of a short-lived fish provides insights into sex chromosome evolution and the genetic control of aging.</title>
        <authorList>
            <person name="Reichwald K."/>
            <person name="Felder M."/>
            <person name="Petzold A."/>
            <person name="Koch P."/>
            <person name="Groth M."/>
            <person name="Platzer M."/>
        </authorList>
    </citation>
    <scope>NUCLEOTIDE SEQUENCE</scope>
    <source>
        <tissue evidence="2">Brain</tissue>
    </source>
</reference>
<evidence type="ECO:0000313" key="2">
    <source>
        <dbReference type="EMBL" id="SBQ80742.1"/>
    </source>
</evidence>
<gene>
    <name evidence="2" type="primary">Nfu_g_1_023929</name>
</gene>
<accession>A0A1A8HBK0</accession>
<name>A0A1A8HBK0_9TELE</name>
<evidence type="ECO:0000256" key="1">
    <source>
        <dbReference type="SAM" id="MobiDB-lite"/>
    </source>
</evidence>
<dbReference type="AlphaFoldDB" id="A0A1A8HBK0"/>
<feature type="non-terminal residue" evidence="2">
    <location>
        <position position="1"/>
    </location>
</feature>
<reference evidence="2" key="1">
    <citation type="submission" date="2016-05" db="EMBL/GenBank/DDBJ databases">
        <authorList>
            <person name="Lavstsen T."/>
            <person name="Jespersen J.S."/>
        </authorList>
    </citation>
    <scope>NUCLEOTIDE SEQUENCE</scope>
    <source>
        <tissue evidence="2">Brain</tissue>
    </source>
</reference>
<sequence>QERRQQAAIKTQGRSHLFNASKPSSQPARWCPSPQTEQLLMSSAGMTTLSRTFSITTE</sequence>
<feature type="compositionally biased region" description="Polar residues" evidence="1">
    <location>
        <begin position="21"/>
        <end position="32"/>
    </location>
</feature>
<feature type="non-terminal residue" evidence="2">
    <location>
        <position position="58"/>
    </location>
</feature>
<feature type="region of interest" description="Disordered" evidence="1">
    <location>
        <begin position="1"/>
        <end position="32"/>
    </location>
</feature>
<dbReference type="EMBL" id="HAEC01012525">
    <property type="protein sequence ID" value="SBQ80742.1"/>
    <property type="molecule type" value="Transcribed_RNA"/>
</dbReference>
<organism evidence="2">
    <name type="scientific">Nothobranchius korthausae</name>
    <dbReference type="NCBI Taxonomy" id="1143690"/>
    <lineage>
        <taxon>Eukaryota</taxon>
        <taxon>Metazoa</taxon>
        <taxon>Chordata</taxon>
        <taxon>Craniata</taxon>
        <taxon>Vertebrata</taxon>
        <taxon>Euteleostomi</taxon>
        <taxon>Actinopterygii</taxon>
        <taxon>Neopterygii</taxon>
        <taxon>Teleostei</taxon>
        <taxon>Neoteleostei</taxon>
        <taxon>Acanthomorphata</taxon>
        <taxon>Ovalentaria</taxon>
        <taxon>Atherinomorphae</taxon>
        <taxon>Cyprinodontiformes</taxon>
        <taxon>Nothobranchiidae</taxon>
        <taxon>Nothobranchius</taxon>
    </lineage>
</organism>